<evidence type="ECO:0000313" key="3">
    <source>
        <dbReference type="Proteomes" id="UP000059542"/>
    </source>
</evidence>
<dbReference type="Pfam" id="PF12867">
    <property type="entry name" value="DinB_2"/>
    <property type="match status" value="1"/>
</dbReference>
<dbReference type="STRING" id="1411621.AUC43_09010"/>
<dbReference type="Proteomes" id="UP000059542">
    <property type="component" value="Chromosome"/>
</dbReference>
<dbReference type="InterPro" id="IPR034660">
    <property type="entry name" value="DinB/YfiT-like"/>
</dbReference>
<protein>
    <recommendedName>
        <fullName evidence="1">DinB-like domain-containing protein</fullName>
    </recommendedName>
</protein>
<dbReference type="Gene3D" id="1.20.120.450">
    <property type="entry name" value="dinb family like domain"/>
    <property type="match status" value="1"/>
</dbReference>
<name>A0A0U3SGD1_9BACT</name>
<dbReference type="EMBL" id="CP013909">
    <property type="protein sequence ID" value="ALW85222.1"/>
    <property type="molecule type" value="Genomic_DNA"/>
</dbReference>
<dbReference type="RefSeq" id="WP_068192101.1">
    <property type="nucleotide sequence ID" value="NZ_CP013909.1"/>
</dbReference>
<reference evidence="2 3" key="1">
    <citation type="submission" date="2015-12" db="EMBL/GenBank/DDBJ databases">
        <authorList>
            <person name="Shamseldin A."/>
            <person name="Moawad H."/>
            <person name="Abd El-Rahim W.M."/>
            <person name="Sadowsky M.J."/>
        </authorList>
    </citation>
    <scope>NUCLEOTIDE SEQUENCE [LARGE SCALE GENOMIC DNA]</scope>
    <source>
        <strain evidence="2 3">DG5B</strain>
    </source>
</reference>
<gene>
    <name evidence="2" type="ORF">AUC43_09010</name>
</gene>
<dbReference type="AlphaFoldDB" id="A0A0U3SGD1"/>
<feature type="domain" description="DinB-like" evidence="1">
    <location>
        <begin position="27"/>
        <end position="149"/>
    </location>
</feature>
<dbReference type="KEGG" id="hyg:AUC43_09010"/>
<proteinExistence type="predicted"/>
<sequence length="160" mass="18019">MDPTTRARLVDELRQLLRHGNAHVPLAEACAKLPAHLLNHAVPDLPYTLWQLVEHIRITQWDIVEFCLNPAHVSPSWPAEYWPGPEAPGTAEGLQTTLKQIAHDRDRFLAALDEPAQDLFAPLPQGTGQSLFREAVLIADHTAYHTGQIILVRRLLHNWS</sequence>
<accession>A0A0U3SGD1</accession>
<dbReference type="SUPFAM" id="SSF109854">
    <property type="entry name" value="DinB/YfiT-like putative metalloenzymes"/>
    <property type="match status" value="1"/>
</dbReference>
<dbReference type="InterPro" id="IPR024775">
    <property type="entry name" value="DinB-like"/>
</dbReference>
<organism evidence="2 3">
    <name type="scientific">Hymenobacter sedentarius</name>
    <dbReference type="NCBI Taxonomy" id="1411621"/>
    <lineage>
        <taxon>Bacteria</taxon>
        <taxon>Pseudomonadati</taxon>
        <taxon>Bacteroidota</taxon>
        <taxon>Cytophagia</taxon>
        <taxon>Cytophagales</taxon>
        <taxon>Hymenobacteraceae</taxon>
        <taxon>Hymenobacter</taxon>
    </lineage>
</organism>
<dbReference type="OrthoDB" id="9798830at2"/>
<evidence type="ECO:0000259" key="1">
    <source>
        <dbReference type="Pfam" id="PF12867"/>
    </source>
</evidence>
<evidence type="ECO:0000313" key="2">
    <source>
        <dbReference type="EMBL" id="ALW85222.1"/>
    </source>
</evidence>
<keyword evidence="3" id="KW-1185">Reference proteome</keyword>